<keyword evidence="1" id="KW-0472">Membrane</keyword>
<accession>A0A0H5LVP0</accession>
<dbReference type="GeneID" id="61816797"/>
<evidence type="ECO:0000313" key="2">
    <source>
        <dbReference type="EMBL" id="CRY55218.1"/>
    </source>
</evidence>
<keyword evidence="1" id="KW-0812">Transmembrane</keyword>
<keyword evidence="1" id="KW-1133">Transmembrane helix</keyword>
<protein>
    <submittedName>
        <fullName evidence="2">Uncharacterized protein</fullName>
    </submittedName>
</protein>
<dbReference type="Proteomes" id="UP000043316">
    <property type="component" value="Unassembled WGS sequence"/>
</dbReference>
<name>A0A0H5LVP0_YERIN</name>
<gene>
    <name evidence="2" type="ORF">ERS008476_02200</name>
</gene>
<organism evidence="2 3">
    <name type="scientific">Yersinia intermedia</name>
    <dbReference type="NCBI Taxonomy" id="631"/>
    <lineage>
        <taxon>Bacteria</taxon>
        <taxon>Pseudomonadati</taxon>
        <taxon>Pseudomonadota</taxon>
        <taxon>Gammaproteobacteria</taxon>
        <taxon>Enterobacterales</taxon>
        <taxon>Yersiniaceae</taxon>
        <taxon>Yersinia</taxon>
    </lineage>
</organism>
<dbReference type="AlphaFoldDB" id="A0A0H5LVP0"/>
<sequence length="158" mass="18030">MKLNTKYILLIFISVIMIVSAIAYAYFLADNNNKKLNCHGVHYTYSKNFNIKSNVEINLYSKTGYMIINGIVTNNNIPYQLTRKTLFNISDIDNKTVLTFTGIEISLSDEVSRTDLEQMLPSFMSQVGSNLLISIYRINNNNYIIESNNVASFLCNKD</sequence>
<dbReference type="RefSeq" id="WP_019212155.1">
    <property type="nucleotide sequence ID" value="NZ_CWJI01000004.1"/>
</dbReference>
<evidence type="ECO:0000256" key="1">
    <source>
        <dbReference type="SAM" id="Phobius"/>
    </source>
</evidence>
<feature type="transmembrane region" description="Helical" evidence="1">
    <location>
        <begin position="7"/>
        <end position="29"/>
    </location>
</feature>
<dbReference type="EMBL" id="CWJI01000004">
    <property type="protein sequence ID" value="CRY55218.1"/>
    <property type="molecule type" value="Genomic_DNA"/>
</dbReference>
<reference evidence="3" key="1">
    <citation type="submission" date="2015-03" db="EMBL/GenBank/DDBJ databases">
        <authorList>
            <consortium name="Pathogen Informatics"/>
        </authorList>
    </citation>
    <scope>NUCLEOTIDE SEQUENCE [LARGE SCALE GENOMIC DNA]</scope>
    <source>
        <strain evidence="3">R148</strain>
    </source>
</reference>
<evidence type="ECO:0000313" key="3">
    <source>
        <dbReference type="Proteomes" id="UP000043316"/>
    </source>
</evidence>
<proteinExistence type="predicted"/>